<organism evidence="4">
    <name type="scientific">marine metagenome</name>
    <dbReference type="NCBI Taxonomy" id="408172"/>
    <lineage>
        <taxon>unclassified sequences</taxon>
        <taxon>metagenomes</taxon>
        <taxon>ecological metagenomes</taxon>
    </lineage>
</organism>
<reference evidence="4" key="1">
    <citation type="submission" date="2018-05" db="EMBL/GenBank/DDBJ databases">
        <authorList>
            <person name="Lanie J.A."/>
            <person name="Ng W.-L."/>
            <person name="Kazmierczak K.M."/>
            <person name="Andrzejewski T.M."/>
            <person name="Davidsen T.M."/>
            <person name="Wayne K.J."/>
            <person name="Tettelin H."/>
            <person name="Glass J.I."/>
            <person name="Rusch D."/>
            <person name="Podicherti R."/>
            <person name="Tsui H.-C.T."/>
            <person name="Winkler M.E."/>
        </authorList>
    </citation>
    <scope>NUCLEOTIDE SEQUENCE</scope>
</reference>
<keyword evidence="3" id="KW-0067">ATP-binding</keyword>
<dbReference type="PANTHER" id="PTHR43692:SF1">
    <property type="entry name" value="UDP-N-ACETYLMURAMOYLALANINE--D-GLUTAMATE LIGASE"/>
    <property type="match status" value="1"/>
</dbReference>
<feature type="non-terminal residue" evidence="4">
    <location>
        <position position="97"/>
    </location>
</feature>
<dbReference type="Gene3D" id="3.40.50.720">
    <property type="entry name" value="NAD(P)-binding Rossmann-like Domain"/>
    <property type="match status" value="1"/>
</dbReference>
<evidence type="ECO:0000256" key="1">
    <source>
        <dbReference type="ARBA" id="ARBA00022598"/>
    </source>
</evidence>
<dbReference type="Pfam" id="PF21799">
    <property type="entry name" value="MurD-like_N"/>
    <property type="match status" value="1"/>
</dbReference>
<dbReference type="PANTHER" id="PTHR43692">
    <property type="entry name" value="UDP-N-ACETYLMURAMOYLALANINE--D-GLUTAMATE LIGASE"/>
    <property type="match status" value="1"/>
</dbReference>
<sequence>VSIPAVAMSSKTPWEKASVVGLGATGFSCACYLERLGVQVSVFDSRTRPPFADRLRQEKPSITSCLGEFDEAEFRQAEVLVVSPGVSLADPSIQAAR</sequence>
<proteinExistence type="predicted"/>
<dbReference type="GO" id="GO:0005737">
    <property type="term" value="C:cytoplasm"/>
    <property type="evidence" value="ECO:0007669"/>
    <property type="project" value="InterPro"/>
</dbReference>
<keyword evidence="1" id="KW-0436">Ligase</keyword>
<evidence type="ECO:0000313" key="4">
    <source>
        <dbReference type="EMBL" id="SVA67872.1"/>
    </source>
</evidence>
<dbReference type="EMBL" id="UINC01016272">
    <property type="protein sequence ID" value="SVA67872.1"/>
    <property type="molecule type" value="Genomic_DNA"/>
</dbReference>
<dbReference type="InterPro" id="IPR005762">
    <property type="entry name" value="MurD"/>
</dbReference>
<gene>
    <name evidence="4" type="ORF">METZ01_LOCUS120726</name>
</gene>
<dbReference type="GO" id="GO:0051301">
    <property type="term" value="P:cell division"/>
    <property type="evidence" value="ECO:0007669"/>
    <property type="project" value="InterPro"/>
</dbReference>
<dbReference type="AlphaFoldDB" id="A0A381XTS3"/>
<dbReference type="GO" id="GO:0005524">
    <property type="term" value="F:ATP binding"/>
    <property type="evidence" value="ECO:0007669"/>
    <property type="project" value="UniProtKB-KW"/>
</dbReference>
<dbReference type="GO" id="GO:0008360">
    <property type="term" value="P:regulation of cell shape"/>
    <property type="evidence" value="ECO:0007669"/>
    <property type="project" value="InterPro"/>
</dbReference>
<accession>A0A381XTS3</accession>
<keyword evidence="2" id="KW-0547">Nucleotide-binding</keyword>
<name>A0A381XTS3_9ZZZZ</name>
<dbReference type="GO" id="GO:0008764">
    <property type="term" value="F:UDP-N-acetylmuramoylalanine-D-glutamate ligase activity"/>
    <property type="evidence" value="ECO:0007669"/>
    <property type="project" value="InterPro"/>
</dbReference>
<evidence type="ECO:0000256" key="2">
    <source>
        <dbReference type="ARBA" id="ARBA00022741"/>
    </source>
</evidence>
<feature type="non-terminal residue" evidence="4">
    <location>
        <position position="1"/>
    </location>
</feature>
<evidence type="ECO:0000256" key="3">
    <source>
        <dbReference type="ARBA" id="ARBA00022840"/>
    </source>
</evidence>
<evidence type="ECO:0008006" key="5">
    <source>
        <dbReference type="Google" id="ProtNLM"/>
    </source>
</evidence>
<protein>
    <recommendedName>
        <fullName evidence="5">Mur ligase N-terminal catalytic domain-containing protein</fullName>
    </recommendedName>
</protein>
<dbReference type="SUPFAM" id="SSF51984">
    <property type="entry name" value="MurCD N-terminal domain"/>
    <property type="match status" value="1"/>
</dbReference>